<gene>
    <name evidence="2" type="ORF">N0V83_007049</name>
</gene>
<dbReference type="AlphaFoldDB" id="A0A9W8Y4S5"/>
<feature type="compositionally biased region" description="Polar residues" evidence="1">
    <location>
        <begin position="31"/>
        <end position="40"/>
    </location>
</feature>
<sequence>MNANDSEAYLSDAQGRQVTPRITVDLERFQTDSSTSQGASHASRGRGRPKNAPEQEAREAQARLVSQKKRTGGPGMDRGGARLVNDKRRKGFNDNSGTEEELVDAED</sequence>
<proteinExistence type="predicted"/>
<feature type="compositionally biased region" description="Basic and acidic residues" evidence="1">
    <location>
        <begin position="51"/>
        <end position="61"/>
    </location>
</feature>
<name>A0A9W8Y4S5_9PLEO</name>
<evidence type="ECO:0000256" key="1">
    <source>
        <dbReference type="SAM" id="MobiDB-lite"/>
    </source>
</evidence>
<evidence type="ECO:0000313" key="2">
    <source>
        <dbReference type="EMBL" id="KAJ4367466.1"/>
    </source>
</evidence>
<comment type="caution">
    <text evidence="2">The sequence shown here is derived from an EMBL/GenBank/DDBJ whole genome shotgun (WGS) entry which is preliminary data.</text>
</comment>
<accession>A0A9W8Y4S5</accession>
<evidence type="ECO:0000313" key="3">
    <source>
        <dbReference type="Proteomes" id="UP001140560"/>
    </source>
</evidence>
<organism evidence="2 3">
    <name type="scientific">Neocucurbitaria cava</name>
    <dbReference type="NCBI Taxonomy" id="798079"/>
    <lineage>
        <taxon>Eukaryota</taxon>
        <taxon>Fungi</taxon>
        <taxon>Dikarya</taxon>
        <taxon>Ascomycota</taxon>
        <taxon>Pezizomycotina</taxon>
        <taxon>Dothideomycetes</taxon>
        <taxon>Pleosporomycetidae</taxon>
        <taxon>Pleosporales</taxon>
        <taxon>Pleosporineae</taxon>
        <taxon>Cucurbitariaceae</taxon>
        <taxon>Neocucurbitaria</taxon>
    </lineage>
</organism>
<reference evidence="2" key="1">
    <citation type="submission" date="2022-10" db="EMBL/GenBank/DDBJ databases">
        <title>Tapping the CABI collections for fungal endophytes: first genome assemblies for Collariella, Neodidymelliopsis, Ascochyta clinopodiicola, Didymella pomorum, Didymosphaeria variabile, Neocosmospora piperis and Neocucurbitaria cava.</title>
        <authorList>
            <person name="Hill R."/>
        </authorList>
    </citation>
    <scope>NUCLEOTIDE SEQUENCE</scope>
    <source>
        <strain evidence="2">IMI 356814</strain>
    </source>
</reference>
<protein>
    <submittedName>
        <fullName evidence="2">Uncharacterized protein</fullName>
    </submittedName>
</protein>
<dbReference type="Proteomes" id="UP001140560">
    <property type="component" value="Unassembled WGS sequence"/>
</dbReference>
<feature type="region of interest" description="Disordered" evidence="1">
    <location>
        <begin position="1"/>
        <end position="107"/>
    </location>
</feature>
<keyword evidence="3" id="KW-1185">Reference proteome</keyword>
<feature type="compositionally biased region" description="Acidic residues" evidence="1">
    <location>
        <begin position="97"/>
        <end position="107"/>
    </location>
</feature>
<dbReference type="EMBL" id="JAPEUY010000012">
    <property type="protein sequence ID" value="KAJ4367466.1"/>
    <property type="molecule type" value="Genomic_DNA"/>
</dbReference>